<organism evidence="1 2">
    <name type="scientific">Microbacter margulisiae</name>
    <dbReference type="NCBI Taxonomy" id="1350067"/>
    <lineage>
        <taxon>Bacteria</taxon>
        <taxon>Pseudomonadati</taxon>
        <taxon>Bacteroidota</taxon>
        <taxon>Bacteroidia</taxon>
        <taxon>Bacteroidales</taxon>
        <taxon>Porphyromonadaceae</taxon>
        <taxon>Microbacter</taxon>
    </lineage>
</organism>
<accession>A0A7W5H1R8</accession>
<proteinExistence type="predicted"/>
<dbReference type="Proteomes" id="UP000544222">
    <property type="component" value="Unassembled WGS sequence"/>
</dbReference>
<evidence type="ECO:0000313" key="2">
    <source>
        <dbReference type="Proteomes" id="UP000544222"/>
    </source>
</evidence>
<dbReference type="AlphaFoldDB" id="A0A7W5H1R8"/>
<evidence type="ECO:0000313" key="1">
    <source>
        <dbReference type="EMBL" id="MBB3187893.1"/>
    </source>
</evidence>
<keyword evidence="1" id="KW-0378">Hydrolase</keyword>
<comment type="caution">
    <text evidence="1">The sequence shown here is derived from an EMBL/GenBank/DDBJ whole genome shotgun (WGS) entry which is preliminary data.</text>
</comment>
<dbReference type="EMBL" id="JACHYB010000002">
    <property type="protein sequence ID" value="MBB3187893.1"/>
    <property type="molecule type" value="Genomic_DNA"/>
</dbReference>
<dbReference type="GO" id="GO:0016787">
    <property type="term" value="F:hydrolase activity"/>
    <property type="evidence" value="ECO:0007669"/>
    <property type="project" value="UniProtKB-KW"/>
</dbReference>
<keyword evidence="2" id="KW-1185">Reference proteome</keyword>
<protein>
    <submittedName>
        <fullName evidence="1">Isochorismate hydrolase</fullName>
    </submittedName>
</protein>
<gene>
    <name evidence="1" type="ORF">FHX64_002091</name>
</gene>
<sequence length="55" mass="6526">MYKGSAHLLFIDMQRYMILSKNENYLSIINNLILFIVSSKQRCHNEYHHGINLSL</sequence>
<name>A0A7W5H1R8_9PORP</name>
<reference evidence="1 2" key="1">
    <citation type="submission" date="2020-08" db="EMBL/GenBank/DDBJ databases">
        <title>Genomic Encyclopedia of Type Strains, Phase IV (KMG-IV): sequencing the most valuable type-strain genomes for metagenomic binning, comparative biology and taxonomic classification.</title>
        <authorList>
            <person name="Goeker M."/>
        </authorList>
    </citation>
    <scope>NUCLEOTIDE SEQUENCE [LARGE SCALE GENOMIC DNA]</scope>
    <source>
        <strain evidence="1 2">DSM 27471</strain>
    </source>
</reference>